<protein>
    <submittedName>
        <fullName evidence="2">Uncharacterized protein</fullName>
    </submittedName>
</protein>
<proteinExistence type="predicted"/>
<name>A0A3P7P344_DIBLA</name>
<feature type="region of interest" description="Disordered" evidence="1">
    <location>
        <begin position="32"/>
        <end position="55"/>
    </location>
</feature>
<reference evidence="2 3" key="1">
    <citation type="submission" date="2018-11" db="EMBL/GenBank/DDBJ databases">
        <authorList>
            <consortium name="Pathogen Informatics"/>
        </authorList>
    </citation>
    <scope>NUCLEOTIDE SEQUENCE [LARGE SCALE GENOMIC DNA]</scope>
</reference>
<sequence>MTLAEKETFARWLHVAELSPAVRDFLEAFLPPEGLQKGDGDSEDNGNIAASRSST</sequence>
<gene>
    <name evidence="2" type="ORF">DILT_LOCUS19784</name>
</gene>
<dbReference type="Proteomes" id="UP000281553">
    <property type="component" value="Unassembled WGS sequence"/>
</dbReference>
<organism evidence="2 3">
    <name type="scientific">Dibothriocephalus latus</name>
    <name type="common">Fish tapeworm</name>
    <name type="synonym">Diphyllobothrium latum</name>
    <dbReference type="NCBI Taxonomy" id="60516"/>
    <lineage>
        <taxon>Eukaryota</taxon>
        <taxon>Metazoa</taxon>
        <taxon>Spiralia</taxon>
        <taxon>Lophotrochozoa</taxon>
        <taxon>Platyhelminthes</taxon>
        <taxon>Cestoda</taxon>
        <taxon>Eucestoda</taxon>
        <taxon>Diphyllobothriidea</taxon>
        <taxon>Diphyllobothriidae</taxon>
        <taxon>Dibothriocephalus</taxon>
    </lineage>
</organism>
<dbReference type="EMBL" id="UYRU01121506">
    <property type="protein sequence ID" value="VDN49475.1"/>
    <property type="molecule type" value="Genomic_DNA"/>
</dbReference>
<evidence type="ECO:0000313" key="3">
    <source>
        <dbReference type="Proteomes" id="UP000281553"/>
    </source>
</evidence>
<keyword evidence="3" id="KW-1185">Reference proteome</keyword>
<evidence type="ECO:0000256" key="1">
    <source>
        <dbReference type="SAM" id="MobiDB-lite"/>
    </source>
</evidence>
<accession>A0A3P7P344</accession>
<dbReference type="AlphaFoldDB" id="A0A3P7P344"/>
<evidence type="ECO:0000313" key="2">
    <source>
        <dbReference type="EMBL" id="VDN49475.1"/>
    </source>
</evidence>